<evidence type="ECO:0000313" key="3">
    <source>
        <dbReference type="Proteomes" id="UP000596661"/>
    </source>
</evidence>
<dbReference type="EMBL" id="UZAU01000789">
    <property type="status" value="NOT_ANNOTATED_CDS"/>
    <property type="molecule type" value="Genomic_DNA"/>
</dbReference>
<proteinExistence type="predicted"/>
<feature type="compositionally biased region" description="Polar residues" evidence="1">
    <location>
        <begin position="52"/>
        <end position="70"/>
    </location>
</feature>
<evidence type="ECO:0000256" key="1">
    <source>
        <dbReference type="SAM" id="MobiDB-lite"/>
    </source>
</evidence>
<accession>A0A803QI74</accession>
<feature type="region of interest" description="Disordered" evidence="1">
    <location>
        <begin position="51"/>
        <end position="71"/>
    </location>
</feature>
<keyword evidence="3" id="KW-1185">Reference proteome</keyword>
<name>A0A803QI74_CANSA</name>
<dbReference type="Proteomes" id="UP000596661">
    <property type="component" value="Unassembled WGS sequence"/>
</dbReference>
<dbReference type="AlphaFoldDB" id="A0A803QI74"/>
<organism evidence="2 3">
    <name type="scientific">Cannabis sativa</name>
    <name type="common">Hemp</name>
    <name type="synonym">Marijuana</name>
    <dbReference type="NCBI Taxonomy" id="3483"/>
    <lineage>
        <taxon>Eukaryota</taxon>
        <taxon>Viridiplantae</taxon>
        <taxon>Streptophyta</taxon>
        <taxon>Embryophyta</taxon>
        <taxon>Tracheophyta</taxon>
        <taxon>Spermatophyta</taxon>
        <taxon>Magnoliopsida</taxon>
        <taxon>eudicotyledons</taxon>
        <taxon>Gunneridae</taxon>
        <taxon>Pentapetalae</taxon>
        <taxon>rosids</taxon>
        <taxon>fabids</taxon>
        <taxon>Rosales</taxon>
        <taxon>Cannabaceae</taxon>
        <taxon>Cannabis</taxon>
    </lineage>
</organism>
<dbReference type="Gramene" id="evm.model.10.104">
    <property type="protein sequence ID" value="cds.evm.model.10.104"/>
    <property type="gene ID" value="evm.TU.10.104"/>
</dbReference>
<dbReference type="EnsemblPlants" id="evm.model.10.104">
    <property type="protein sequence ID" value="cds.evm.model.10.104"/>
    <property type="gene ID" value="evm.TU.10.104"/>
</dbReference>
<sequence length="177" mass="19423">MITMDDATTYADMVGKALQAKDTIKCIQEAQGIHIAGGAIALPTFGYGRGGSDSTTNQKRKVSSASGGSTQKKKREFLSKYATSIDCKRKMKARELLQEGCLGFLAVVLDATRPKLAQPKDIKVVQEFLDVFPEEFSGLPQQQKIDFVIDFAHGVEHVSIAPYRMALAKLKEIKIQL</sequence>
<protein>
    <submittedName>
        <fullName evidence="2">Uncharacterized protein</fullName>
    </submittedName>
</protein>
<evidence type="ECO:0000313" key="2">
    <source>
        <dbReference type="EnsemblPlants" id="cds.evm.model.10.104"/>
    </source>
</evidence>
<reference evidence="2" key="1">
    <citation type="submission" date="2021-03" db="UniProtKB">
        <authorList>
            <consortium name="EnsemblPlants"/>
        </authorList>
    </citation>
    <scope>IDENTIFICATION</scope>
</reference>